<organism evidence="4 5">
    <name type="scientific">Lacibacter sediminis</name>
    <dbReference type="NCBI Taxonomy" id="2760713"/>
    <lineage>
        <taxon>Bacteria</taxon>
        <taxon>Pseudomonadati</taxon>
        <taxon>Bacteroidota</taxon>
        <taxon>Chitinophagia</taxon>
        <taxon>Chitinophagales</taxon>
        <taxon>Chitinophagaceae</taxon>
        <taxon>Lacibacter</taxon>
    </lineage>
</organism>
<evidence type="ECO:0008006" key="6">
    <source>
        <dbReference type="Google" id="ProtNLM"/>
    </source>
</evidence>
<evidence type="ECO:0000256" key="1">
    <source>
        <dbReference type="SAM" id="Coils"/>
    </source>
</evidence>
<feature type="transmembrane region" description="Helical" evidence="2">
    <location>
        <begin position="76"/>
        <end position="98"/>
    </location>
</feature>
<gene>
    <name evidence="4" type="ORF">H4075_14685</name>
</gene>
<feature type="coiled-coil region" evidence="1">
    <location>
        <begin position="30"/>
        <end position="80"/>
    </location>
</feature>
<evidence type="ECO:0000313" key="5">
    <source>
        <dbReference type="Proteomes" id="UP000515344"/>
    </source>
</evidence>
<evidence type="ECO:0000256" key="3">
    <source>
        <dbReference type="SAM" id="SignalP"/>
    </source>
</evidence>
<protein>
    <recommendedName>
        <fullName evidence="6">Seryl-tRNA synthetase</fullName>
    </recommendedName>
</protein>
<reference evidence="5" key="1">
    <citation type="submission" date="2020-08" db="EMBL/GenBank/DDBJ databases">
        <title>Lacibacter sp. S13-6-6 genome sequencing.</title>
        <authorList>
            <person name="Jin L."/>
        </authorList>
    </citation>
    <scope>NUCLEOTIDE SEQUENCE [LARGE SCALE GENOMIC DNA]</scope>
    <source>
        <strain evidence="5">S13-6-6</strain>
    </source>
</reference>
<dbReference type="KEGG" id="lacs:H4075_14685"/>
<feature type="chain" id="PRO_5028881145" description="Seryl-tRNA synthetase" evidence="3">
    <location>
        <begin position="22"/>
        <end position="99"/>
    </location>
</feature>
<feature type="signal peptide" evidence="3">
    <location>
        <begin position="1"/>
        <end position="21"/>
    </location>
</feature>
<keyword evidence="3" id="KW-0732">Signal</keyword>
<dbReference type="RefSeq" id="WP_182801585.1">
    <property type="nucleotide sequence ID" value="NZ_CP060007.1"/>
</dbReference>
<keyword evidence="2" id="KW-0812">Transmembrane</keyword>
<name>A0A7G5XCW7_9BACT</name>
<evidence type="ECO:0000313" key="4">
    <source>
        <dbReference type="EMBL" id="QNA43320.1"/>
    </source>
</evidence>
<accession>A0A7G5XCW7</accession>
<dbReference type="AlphaFoldDB" id="A0A7G5XCW7"/>
<keyword evidence="2" id="KW-1133">Transmembrane helix</keyword>
<dbReference type="Proteomes" id="UP000515344">
    <property type="component" value="Chromosome"/>
</dbReference>
<sequence>MKTVKYILVAFVLFLAAPAFANIVSDSSVRVETEARVKQLTQRLAEVKAIDRSTLTSDEKKALRQEKKELKKEMKVISGGVYVSVGALILILILLIILL</sequence>
<keyword evidence="1" id="KW-0175">Coiled coil</keyword>
<keyword evidence="2" id="KW-0472">Membrane</keyword>
<proteinExistence type="predicted"/>
<evidence type="ECO:0000256" key="2">
    <source>
        <dbReference type="SAM" id="Phobius"/>
    </source>
</evidence>
<keyword evidence="5" id="KW-1185">Reference proteome</keyword>
<dbReference type="EMBL" id="CP060007">
    <property type="protein sequence ID" value="QNA43320.1"/>
    <property type="molecule type" value="Genomic_DNA"/>
</dbReference>